<name>A0ABR5AGG0_9BACL</name>
<reference evidence="2 3" key="1">
    <citation type="submission" date="2014-12" db="EMBL/GenBank/DDBJ databases">
        <title>Draft genome sequence of Paenibacillus kamchatkensis strain B-2647.</title>
        <authorList>
            <person name="Karlyshev A.V."/>
            <person name="Kudryashova E.B."/>
        </authorList>
    </citation>
    <scope>NUCLEOTIDE SEQUENCE [LARGE SCALE GENOMIC DNA]</scope>
    <source>
        <strain evidence="2 3">VKM B-2647</strain>
    </source>
</reference>
<sequence length="88" mass="10170">MKLSYKGMNLEGTPQEVLLFISLYDGPREGRNYTTGDSHFHEDSSASAPPSIEHHGHYLPQPVKLNVRDVLKQYEMYSSILQQRSRYE</sequence>
<dbReference type="EMBL" id="JXAK01000026">
    <property type="protein sequence ID" value="KIL40141.1"/>
    <property type="molecule type" value="Genomic_DNA"/>
</dbReference>
<accession>A0ABR5AGG0</accession>
<evidence type="ECO:0000313" key="2">
    <source>
        <dbReference type="EMBL" id="KIL40141.1"/>
    </source>
</evidence>
<dbReference type="RefSeq" id="WP_041048504.1">
    <property type="nucleotide sequence ID" value="NZ_JXAK01000026.1"/>
</dbReference>
<proteinExistence type="predicted"/>
<organism evidence="2 3">
    <name type="scientific">Gordoniibacillus kamchatkensis</name>
    <dbReference type="NCBI Taxonomy" id="1590651"/>
    <lineage>
        <taxon>Bacteria</taxon>
        <taxon>Bacillati</taxon>
        <taxon>Bacillota</taxon>
        <taxon>Bacilli</taxon>
        <taxon>Bacillales</taxon>
        <taxon>Paenibacillaceae</taxon>
        <taxon>Gordoniibacillus</taxon>
    </lineage>
</organism>
<evidence type="ECO:0000256" key="1">
    <source>
        <dbReference type="SAM" id="MobiDB-lite"/>
    </source>
</evidence>
<gene>
    <name evidence="2" type="ORF">SD70_15850</name>
</gene>
<comment type="caution">
    <text evidence="2">The sequence shown here is derived from an EMBL/GenBank/DDBJ whole genome shotgun (WGS) entry which is preliminary data.</text>
</comment>
<protein>
    <submittedName>
        <fullName evidence="2">Uncharacterized protein</fullName>
    </submittedName>
</protein>
<evidence type="ECO:0000313" key="3">
    <source>
        <dbReference type="Proteomes" id="UP000031967"/>
    </source>
</evidence>
<keyword evidence="3" id="KW-1185">Reference proteome</keyword>
<dbReference type="Proteomes" id="UP000031967">
    <property type="component" value="Unassembled WGS sequence"/>
</dbReference>
<feature type="region of interest" description="Disordered" evidence="1">
    <location>
        <begin position="31"/>
        <end position="56"/>
    </location>
</feature>